<dbReference type="Proteomes" id="UP001339911">
    <property type="component" value="Unassembled WGS sequence"/>
</dbReference>
<dbReference type="Pfam" id="PF07228">
    <property type="entry name" value="SpoIIE"/>
    <property type="match status" value="1"/>
</dbReference>
<name>A0ABU7SN98_9ACTN</name>
<dbReference type="EC" id="3.1.3.16" evidence="3"/>
<dbReference type="InterPro" id="IPR052016">
    <property type="entry name" value="Bact_Sigma-Reg"/>
</dbReference>
<evidence type="ECO:0000313" key="4">
    <source>
        <dbReference type="Proteomes" id="UP001339911"/>
    </source>
</evidence>
<accession>A0ABU7SN98</accession>
<evidence type="ECO:0000256" key="1">
    <source>
        <dbReference type="ARBA" id="ARBA00022801"/>
    </source>
</evidence>
<dbReference type="InterPro" id="IPR001932">
    <property type="entry name" value="PPM-type_phosphatase-like_dom"/>
</dbReference>
<dbReference type="SMART" id="SM00331">
    <property type="entry name" value="PP2C_SIG"/>
    <property type="match status" value="1"/>
</dbReference>
<dbReference type="SUPFAM" id="SSF81606">
    <property type="entry name" value="PP2C-like"/>
    <property type="match status" value="1"/>
</dbReference>
<feature type="domain" description="PPM-type phosphatase" evidence="2">
    <location>
        <begin position="175"/>
        <end position="395"/>
    </location>
</feature>
<gene>
    <name evidence="3" type="ORF">V1634_31885</name>
</gene>
<protein>
    <submittedName>
        <fullName evidence="3">PP2C family protein-serine/threonine phosphatase</fullName>
        <ecNumber evidence="3">3.1.3.16</ecNumber>
    </submittedName>
</protein>
<keyword evidence="4" id="KW-1185">Reference proteome</keyword>
<organism evidence="3 4">
    <name type="scientific">Plantactinospora veratri</name>
    <dbReference type="NCBI Taxonomy" id="1436122"/>
    <lineage>
        <taxon>Bacteria</taxon>
        <taxon>Bacillati</taxon>
        <taxon>Actinomycetota</taxon>
        <taxon>Actinomycetes</taxon>
        <taxon>Micromonosporales</taxon>
        <taxon>Micromonosporaceae</taxon>
        <taxon>Plantactinospora</taxon>
    </lineage>
</organism>
<dbReference type="RefSeq" id="WP_331211423.1">
    <property type="nucleotide sequence ID" value="NZ_JAZGQL010000034.1"/>
</dbReference>
<proteinExistence type="predicted"/>
<dbReference type="PANTHER" id="PTHR43156">
    <property type="entry name" value="STAGE II SPORULATION PROTEIN E-RELATED"/>
    <property type="match status" value="1"/>
</dbReference>
<dbReference type="InterPro" id="IPR036457">
    <property type="entry name" value="PPM-type-like_dom_sf"/>
</dbReference>
<evidence type="ECO:0000259" key="2">
    <source>
        <dbReference type="PROSITE" id="PS51746"/>
    </source>
</evidence>
<dbReference type="EMBL" id="JAZGQL010000034">
    <property type="protein sequence ID" value="MEE6311434.1"/>
    <property type="molecule type" value="Genomic_DNA"/>
</dbReference>
<dbReference type="GO" id="GO:0004722">
    <property type="term" value="F:protein serine/threonine phosphatase activity"/>
    <property type="evidence" value="ECO:0007669"/>
    <property type="project" value="UniProtKB-EC"/>
</dbReference>
<comment type="caution">
    <text evidence="3">The sequence shown here is derived from an EMBL/GenBank/DDBJ whole genome shotgun (WGS) entry which is preliminary data.</text>
</comment>
<dbReference type="PANTHER" id="PTHR43156:SF2">
    <property type="entry name" value="STAGE II SPORULATION PROTEIN E"/>
    <property type="match status" value="1"/>
</dbReference>
<reference evidence="3 4" key="1">
    <citation type="submission" date="2024-01" db="EMBL/GenBank/DDBJ databases">
        <title>Genome insights into Plantactinospora veratri sp. nov.</title>
        <authorList>
            <person name="Wang L."/>
        </authorList>
    </citation>
    <scope>NUCLEOTIDE SEQUENCE [LARGE SCALE GENOMIC DNA]</scope>
    <source>
        <strain evidence="3 4">NEAU-FHS4</strain>
    </source>
</reference>
<dbReference type="PROSITE" id="PS51746">
    <property type="entry name" value="PPM_2"/>
    <property type="match status" value="1"/>
</dbReference>
<sequence>MDAVVDLGWGQALRTLLDRGHLVAPSRLAEMVAEAVAPLGLRSTIWLVDYEQRSLHALSVPGRETPRPIRVDGSLPGRAFTSVASLHAAGDGAQAGRWWVPVVDGTDRLGLIEFTPEREVDREDRYFVIRCELLAGLVGHLLGTVITGGDSIEQVRRTQPMSIASELLWQQLPPLTSSTEAAVVAAVLQPCYDIGGDGFDYVLEDTTAYLLVLDAMGRGLSAGLACAVALAAVRATRRAGRGLYDQTRAADAALLEQFPDARFATAVLAELQLETGRLRYINAGHPEPLLLRGGRLVRQLSGGRRMPLGVDDPSVEVAEETLEPGDRLLLYTDGVTEARAAGGERFGVHRLVDLAERHAGAGLPAPETLRRLAHTVVAHQAGPPTDDATLVLVEWSATAARRTVPDASQRTHEEQS</sequence>
<evidence type="ECO:0000313" key="3">
    <source>
        <dbReference type="EMBL" id="MEE6311434.1"/>
    </source>
</evidence>
<keyword evidence="1 3" id="KW-0378">Hydrolase</keyword>
<dbReference type="Gene3D" id="3.60.40.10">
    <property type="entry name" value="PPM-type phosphatase domain"/>
    <property type="match status" value="1"/>
</dbReference>